<dbReference type="EMBL" id="VLLL01000011">
    <property type="protein sequence ID" value="TWJ07586.1"/>
    <property type="molecule type" value="Genomic_DNA"/>
</dbReference>
<dbReference type="OrthoDB" id="3375452at2"/>
<accession>A0A562UPR5</accession>
<dbReference type="AlphaFoldDB" id="A0A562UPR5"/>
<organism evidence="1 2">
    <name type="scientific">Stackebrandtia albiflava</name>
    <dbReference type="NCBI Taxonomy" id="406432"/>
    <lineage>
        <taxon>Bacteria</taxon>
        <taxon>Bacillati</taxon>
        <taxon>Actinomycetota</taxon>
        <taxon>Actinomycetes</taxon>
        <taxon>Glycomycetales</taxon>
        <taxon>Glycomycetaceae</taxon>
        <taxon>Stackebrandtia</taxon>
    </lineage>
</organism>
<proteinExistence type="predicted"/>
<gene>
    <name evidence="1" type="ORF">LX16_5072</name>
</gene>
<keyword evidence="2" id="KW-1185">Reference proteome</keyword>
<protein>
    <submittedName>
        <fullName evidence="1">Uncharacterized protein</fullName>
    </submittedName>
</protein>
<name>A0A562UPR5_9ACTN</name>
<evidence type="ECO:0000313" key="2">
    <source>
        <dbReference type="Proteomes" id="UP000321617"/>
    </source>
</evidence>
<comment type="caution">
    <text evidence="1">The sequence shown here is derived from an EMBL/GenBank/DDBJ whole genome shotgun (WGS) entry which is preliminary data.</text>
</comment>
<dbReference type="RefSeq" id="WP_147144358.1">
    <property type="nucleotide sequence ID" value="NZ_BAABIJ010000007.1"/>
</dbReference>
<dbReference type="Proteomes" id="UP000321617">
    <property type="component" value="Unassembled WGS sequence"/>
</dbReference>
<evidence type="ECO:0000313" key="1">
    <source>
        <dbReference type="EMBL" id="TWJ07586.1"/>
    </source>
</evidence>
<reference evidence="1 2" key="1">
    <citation type="journal article" date="2013" name="Stand. Genomic Sci.">
        <title>Genomic Encyclopedia of Type Strains, Phase I: The one thousand microbial genomes (KMG-I) project.</title>
        <authorList>
            <person name="Kyrpides N.C."/>
            <person name="Woyke T."/>
            <person name="Eisen J.A."/>
            <person name="Garrity G."/>
            <person name="Lilburn T.G."/>
            <person name="Beck B.J."/>
            <person name="Whitman W.B."/>
            <person name="Hugenholtz P."/>
            <person name="Klenk H.P."/>
        </authorList>
    </citation>
    <scope>NUCLEOTIDE SEQUENCE [LARGE SCALE GENOMIC DNA]</scope>
    <source>
        <strain evidence="1 2">DSM 45044</strain>
    </source>
</reference>
<sequence>MADDAGSPLVLPEGSWWDWEIIACDPVRLRLAAGYDLTYHHGLELVFHEPEFVACPTSFHDPVFRAPTETERTRLVNGLAEPPPVLVAFDADANGAEPIPCLIAAGRLEVVHQLVTRNP</sequence>